<dbReference type="EMBL" id="RBZU01000024">
    <property type="protein sequence ID" value="RKP43788.1"/>
    <property type="molecule type" value="Genomic_DNA"/>
</dbReference>
<protein>
    <submittedName>
        <fullName evidence="1">Uncharacterized protein</fullName>
    </submittedName>
</protein>
<dbReference type="AlphaFoldDB" id="A0A494WZ33"/>
<dbReference type="RefSeq" id="WP_121091487.1">
    <property type="nucleotide sequence ID" value="NZ_RBZU01000024.1"/>
</dbReference>
<gene>
    <name evidence="1" type="ORF">D7S86_28370</name>
</gene>
<accession>A0A494WZ33</accession>
<reference evidence="1 2" key="1">
    <citation type="submission" date="2018-10" db="EMBL/GenBank/DDBJ databases">
        <title>Robbsia sp. DHC34, isolated from soil.</title>
        <authorList>
            <person name="Gao Z.-H."/>
            <person name="Qiu L.-H."/>
        </authorList>
    </citation>
    <scope>NUCLEOTIDE SEQUENCE [LARGE SCALE GENOMIC DNA]</scope>
    <source>
        <strain evidence="1 2">DHC34</strain>
    </source>
</reference>
<name>A0A494WZ33_9BURK</name>
<evidence type="ECO:0000313" key="2">
    <source>
        <dbReference type="Proteomes" id="UP000270342"/>
    </source>
</evidence>
<evidence type="ECO:0000313" key="1">
    <source>
        <dbReference type="EMBL" id="RKP43788.1"/>
    </source>
</evidence>
<dbReference type="Proteomes" id="UP000270342">
    <property type="component" value="Unassembled WGS sequence"/>
</dbReference>
<proteinExistence type="predicted"/>
<keyword evidence="2" id="KW-1185">Reference proteome</keyword>
<comment type="caution">
    <text evidence="1">The sequence shown here is derived from an EMBL/GenBank/DDBJ whole genome shotgun (WGS) entry which is preliminary data.</text>
</comment>
<organism evidence="1 2">
    <name type="scientific">Pararobbsia silviterrae</name>
    <dbReference type="NCBI Taxonomy" id="1792498"/>
    <lineage>
        <taxon>Bacteria</taxon>
        <taxon>Pseudomonadati</taxon>
        <taxon>Pseudomonadota</taxon>
        <taxon>Betaproteobacteria</taxon>
        <taxon>Burkholderiales</taxon>
        <taxon>Burkholderiaceae</taxon>
        <taxon>Pararobbsia</taxon>
    </lineage>
</organism>
<sequence length="141" mass="14632">MGANTDIEIGAGALDLLIEQGADWQPTFTFQNDDGTAINLLGSVVRLQVRSDFGVATTLLDASSSNGLITLDTENGVAAMNVSAAQTAALSPDLTQLFQKVYGRQAVRLGVYDVHVVSPSGVVTSYLAGSVFIAPAVTKDS</sequence>